<evidence type="ECO:0000313" key="1">
    <source>
        <dbReference type="EMBL" id="KAG2288603.1"/>
    </source>
</evidence>
<gene>
    <name evidence="1" type="ORF">Bca52824_048207</name>
</gene>
<protein>
    <submittedName>
        <fullName evidence="1">Uncharacterized protein</fullName>
    </submittedName>
</protein>
<dbReference type="Proteomes" id="UP000886595">
    <property type="component" value="Unassembled WGS sequence"/>
</dbReference>
<dbReference type="AlphaFoldDB" id="A0A8X7RKI0"/>
<keyword evidence="2" id="KW-1185">Reference proteome</keyword>
<comment type="caution">
    <text evidence="1">The sequence shown here is derived from an EMBL/GenBank/DDBJ whole genome shotgun (WGS) entry which is preliminary data.</text>
</comment>
<evidence type="ECO:0000313" key="2">
    <source>
        <dbReference type="Proteomes" id="UP000886595"/>
    </source>
</evidence>
<reference evidence="1 2" key="1">
    <citation type="submission" date="2020-02" db="EMBL/GenBank/DDBJ databases">
        <authorList>
            <person name="Ma Q."/>
            <person name="Huang Y."/>
            <person name="Song X."/>
            <person name="Pei D."/>
        </authorList>
    </citation>
    <scope>NUCLEOTIDE SEQUENCE [LARGE SCALE GENOMIC DNA]</scope>
    <source>
        <strain evidence="1">Sxm20200214</strain>
        <tissue evidence="1">Leaf</tissue>
    </source>
</reference>
<sequence>MITQWEVAGDVLNRVEQFYLSGPMKIRLLCAEDGRYQRIDFVLLGGVGVIGEVFRICQNIALIYAISPPRSFWMSYDC</sequence>
<proteinExistence type="predicted"/>
<dbReference type="EMBL" id="JAAMPC010000010">
    <property type="protein sequence ID" value="KAG2288603.1"/>
    <property type="molecule type" value="Genomic_DNA"/>
</dbReference>
<accession>A0A8X7RKI0</accession>
<name>A0A8X7RKI0_BRACI</name>
<organism evidence="1 2">
    <name type="scientific">Brassica carinata</name>
    <name type="common">Ethiopian mustard</name>
    <name type="synonym">Abyssinian cabbage</name>
    <dbReference type="NCBI Taxonomy" id="52824"/>
    <lineage>
        <taxon>Eukaryota</taxon>
        <taxon>Viridiplantae</taxon>
        <taxon>Streptophyta</taxon>
        <taxon>Embryophyta</taxon>
        <taxon>Tracheophyta</taxon>
        <taxon>Spermatophyta</taxon>
        <taxon>Magnoliopsida</taxon>
        <taxon>eudicotyledons</taxon>
        <taxon>Gunneridae</taxon>
        <taxon>Pentapetalae</taxon>
        <taxon>rosids</taxon>
        <taxon>malvids</taxon>
        <taxon>Brassicales</taxon>
        <taxon>Brassicaceae</taxon>
        <taxon>Brassiceae</taxon>
        <taxon>Brassica</taxon>
    </lineage>
</organism>